<accession>A0A327YT45</accession>
<comment type="caution">
    <text evidence="1">The sequence shown here is derived from an EMBL/GenBank/DDBJ whole genome shotgun (WGS) entry which is preliminary data.</text>
</comment>
<evidence type="ECO:0008006" key="3">
    <source>
        <dbReference type="Google" id="ProtNLM"/>
    </source>
</evidence>
<proteinExistence type="predicted"/>
<dbReference type="Pfam" id="PF13384">
    <property type="entry name" value="HTH_23"/>
    <property type="match status" value="1"/>
</dbReference>
<keyword evidence="2" id="KW-1185">Reference proteome</keyword>
<dbReference type="RefSeq" id="WP_146609869.1">
    <property type="nucleotide sequence ID" value="NZ_LIQE01000057.1"/>
</dbReference>
<evidence type="ECO:0000313" key="1">
    <source>
        <dbReference type="EMBL" id="RAK24093.1"/>
    </source>
</evidence>
<protein>
    <recommendedName>
        <fullName evidence="3">Homeodomain-like domain-containing protein</fullName>
    </recommendedName>
</protein>
<reference evidence="1 2" key="1">
    <citation type="submission" date="2018-06" db="EMBL/GenBank/DDBJ databases">
        <title>Genomic Encyclopedia of Archaeal and Bacterial Type Strains, Phase II (KMG-II): from individual species to whole genera.</title>
        <authorList>
            <person name="Goeker M."/>
        </authorList>
    </citation>
    <scope>NUCLEOTIDE SEQUENCE [LARGE SCALE GENOMIC DNA]</scope>
    <source>
        <strain evidence="1 2">DSM 22011</strain>
    </source>
</reference>
<evidence type="ECO:0000313" key="2">
    <source>
        <dbReference type="Proteomes" id="UP000249165"/>
    </source>
</evidence>
<sequence>MTSPRSVAAAKRAAHIMRLSRKGLSIAAIAAEVGCQRATINRARAKAGFKADRTGPRVASDDQIRACVARGVLDKVGAAELGMSTCYYAKRRRGLGLAANGQPGQRPAVSDDDIRDCHRRGLTDVQAAAALGYSTAHFAFRRNRLQLAANKLRRAAPTPGHDRLKVAVPSAPRLDVCEAALVAGAVRRAFDLNPKRAEVLRLLEPLVAREMRRCA</sequence>
<gene>
    <name evidence="1" type="ORF">ATI53_1001200</name>
</gene>
<dbReference type="Gene3D" id="1.10.10.60">
    <property type="entry name" value="Homeodomain-like"/>
    <property type="match status" value="1"/>
</dbReference>
<dbReference type="Proteomes" id="UP000249165">
    <property type="component" value="Unassembled WGS sequence"/>
</dbReference>
<organism evidence="1 2">
    <name type="scientific">Salipiger aestuarii</name>
    <dbReference type="NCBI Taxonomy" id="568098"/>
    <lineage>
        <taxon>Bacteria</taxon>
        <taxon>Pseudomonadati</taxon>
        <taxon>Pseudomonadota</taxon>
        <taxon>Alphaproteobacteria</taxon>
        <taxon>Rhodobacterales</taxon>
        <taxon>Roseobacteraceae</taxon>
        <taxon>Salipiger</taxon>
    </lineage>
</organism>
<name>A0A327YT45_9RHOB</name>
<dbReference type="AlphaFoldDB" id="A0A327YT45"/>
<dbReference type="EMBL" id="QLMG01000001">
    <property type="protein sequence ID" value="RAK24093.1"/>
    <property type="molecule type" value="Genomic_DNA"/>
</dbReference>